<evidence type="ECO:0000313" key="1">
    <source>
        <dbReference type="EMBL" id="KAF5771081.1"/>
    </source>
</evidence>
<comment type="caution">
    <text evidence="1">The sequence shown here is derived from an EMBL/GenBank/DDBJ whole genome shotgun (WGS) entry which is preliminary data.</text>
</comment>
<evidence type="ECO:0000313" key="2">
    <source>
        <dbReference type="Proteomes" id="UP000215914"/>
    </source>
</evidence>
<proteinExistence type="predicted"/>
<name>A0A9K3EEF1_HELAN</name>
<dbReference type="Gramene" id="mRNA:HanXRQr2_Chr14g0666601">
    <property type="protein sequence ID" value="CDS:HanXRQr2_Chr14g0666601.1"/>
    <property type="gene ID" value="HanXRQr2_Chr14g0666601"/>
</dbReference>
<protein>
    <submittedName>
        <fullName evidence="1">Uncharacterized protein</fullName>
    </submittedName>
</protein>
<reference evidence="1" key="2">
    <citation type="submission" date="2020-06" db="EMBL/GenBank/DDBJ databases">
        <title>Helianthus annuus Genome sequencing and assembly Release 2.</title>
        <authorList>
            <person name="Gouzy J."/>
            <person name="Langlade N."/>
            <person name="Munos S."/>
        </authorList>
    </citation>
    <scope>NUCLEOTIDE SEQUENCE</scope>
    <source>
        <tissue evidence="1">Leaves</tissue>
    </source>
</reference>
<dbReference type="EMBL" id="MNCJ02000329">
    <property type="protein sequence ID" value="KAF5771081.1"/>
    <property type="molecule type" value="Genomic_DNA"/>
</dbReference>
<dbReference type="Proteomes" id="UP000215914">
    <property type="component" value="Unassembled WGS sequence"/>
</dbReference>
<organism evidence="1 2">
    <name type="scientific">Helianthus annuus</name>
    <name type="common">Common sunflower</name>
    <dbReference type="NCBI Taxonomy" id="4232"/>
    <lineage>
        <taxon>Eukaryota</taxon>
        <taxon>Viridiplantae</taxon>
        <taxon>Streptophyta</taxon>
        <taxon>Embryophyta</taxon>
        <taxon>Tracheophyta</taxon>
        <taxon>Spermatophyta</taxon>
        <taxon>Magnoliopsida</taxon>
        <taxon>eudicotyledons</taxon>
        <taxon>Gunneridae</taxon>
        <taxon>Pentapetalae</taxon>
        <taxon>asterids</taxon>
        <taxon>campanulids</taxon>
        <taxon>Asterales</taxon>
        <taxon>Asteraceae</taxon>
        <taxon>Asteroideae</taxon>
        <taxon>Heliantheae alliance</taxon>
        <taxon>Heliantheae</taxon>
        <taxon>Helianthus</taxon>
    </lineage>
</organism>
<reference evidence="1" key="1">
    <citation type="journal article" date="2017" name="Nature">
        <title>The sunflower genome provides insights into oil metabolism, flowering and Asterid evolution.</title>
        <authorList>
            <person name="Badouin H."/>
            <person name="Gouzy J."/>
            <person name="Grassa C.J."/>
            <person name="Murat F."/>
            <person name="Staton S.E."/>
            <person name="Cottret L."/>
            <person name="Lelandais-Briere C."/>
            <person name="Owens G.L."/>
            <person name="Carrere S."/>
            <person name="Mayjonade B."/>
            <person name="Legrand L."/>
            <person name="Gill N."/>
            <person name="Kane N.C."/>
            <person name="Bowers J.E."/>
            <person name="Hubner S."/>
            <person name="Bellec A."/>
            <person name="Berard A."/>
            <person name="Berges H."/>
            <person name="Blanchet N."/>
            <person name="Boniface M.C."/>
            <person name="Brunel D."/>
            <person name="Catrice O."/>
            <person name="Chaidir N."/>
            <person name="Claudel C."/>
            <person name="Donnadieu C."/>
            <person name="Faraut T."/>
            <person name="Fievet G."/>
            <person name="Helmstetter N."/>
            <person name="King M."/>
            <person name="Knapp S.J."/>
            <person name="Lai Z."/>
            <person name="Le Paslier M.C."/>
            <person name="Lippi Y."/>
            <person name="Lorenzon L."/>
            <person name="Mandel J.R."/>
            <person name="Marage G."/>
            <person name="Marchand G."/>
            <person name="Marquand E."/>
            <person name="Bret-Mestries E."/>
            <person name="Morien E."/>
            <person name="Nambeesan S."/>
            <person name="Nguyen T."/>
            <person name="Pegot-Espagnet P."/>
            <person name="Pouilly N."/>
            <person name="Raftis F."/>
            <person name="Sallet E."/>
            <person name="Schiex T."/>
            <person name="Thomas J."/>
            <person name="Vandecasteele C."/>
            <person name="Vares D."/>
            <person name="Vear F."/>
            <person name="Vautrin S."/>
            <person name="Crespi M."/>
            <person name="Mangin B."/>
            <person name="Burke J.M."/>
            <person name="Salse J."/>
            <person name="Munos S."/>
            <person name="Vincourt P."/>
            <person name="Rieseberg L.H."/>
            <person name="Langlade N.B."/>
        </authorList>
    </citation>
    <scope>NUCLEOTIDE SEQUENCE</scope>
    <source>
        <tissue evidence="1">Leaves</tissue>
    </source>
</reference>
<gene>
    <name evidence="1" type="ORF">HanXRQr2_Chr14g0666601</name>
</gene>
<sequence length="55" mass="6439">MDSLKDPKREKVSMPLFSLLYGVCGVCETMSFPNVVEEVKAMIEIVHHFQRRLIW</sequence>
<accession>A0A9K3EEF1</accession>
<dbReference type="AlphaFoldDB" id="A0A9K3EEF1"/>
<keyword evidence="2" id="KW-1185">Reference proteome</keyword>